<name>A0A3R9PS02_9BACT</name>
<evidence type="ECO:0000256" key="6">
    <source>
        <dbReference type="ARBA" id="ARBA00023136"/>
    </source>
</evidence>
<comment type="caution">
    <text evidence="8">The sequence shown here is derived from an EMBL/GenBank/DDBJ whole genome shotgun (WGS) entry which is preliminary data.</text>
</comment>
<feature type="transmembrane region" description="Helical" evidence="7">
    <location>
        <begin position="138"/>
        <end position="159"/>
    </location>
</feature>
<dbReference type="PANTHER" id="PTHR30106:SF1">
    <property type="entry name" value="UPF0324 MEMBRANE PROTEIN FN0533"/>
    <property type="match status" value="1"/>
</dbReference>
<evidence type="ECO:0000256" key="5">
    <source>
        <dbReference type="ARBA" id="ARBA00022989"/>
    </source>
</evidence>
<keyword evidence="3" id="KW-1003">Cell membrane</keyword>
<feature type="transmembrane region" description="Helical" evidence="7">
    <location>
        <begin position="78"/>
        <end position="96"/>
    </location>
</feature>
<dbReference type="InterPro" id="IPR018383">
    <property type="entry name" value="UPF0324_pro"/>
</dbReference>
<comment type="subcellular location">
    <subcellularLocation>
        <location evidence="1">Cell membrane</location>
        <topology evidence="1">Multi-pass membrane protein</topology>
    </subcellularLocation>
</comment>
<dbReference type="GO" id="GO:0005886">
    <property type="term" value="C:plasma membrane"/>
    <property type="evidence" value="ECO:0007669"/>
    <property type="project" value="UniProtKB-SubCell"/>
</dbReference>
<feature type="transmembrane region" description="Helical" evidence="7">
    <location>
        <begin position="264"/>
        <end position="282"/>
    </location>
</feature>
<keyword evidence="4 7" id="KW-0812">Transmembrane</keyword>
<evidence type="ECO:0000313" key="9">
    <source>
        <dbReference type="Proteomes" id="UP000269669"/>
    </source>
</evidence>
<organism evidence="8 9">
    <name type="scientific">Edaphobacter aggregans</name>
    <dbReference type="NCBI Taxonomy" id="570835"/>
    <lineage>
        <taxon>Bacteria</taxon>
        <taxon>Pseudomonadati</taxon>
        <taxon>Acidobacteriota</taxon>
        <taxon>Terriglobia</taxon>
        <taxon>Terriglobales</taxon>
        <taxon>Acidobacteriaceae</taxon>
        <taxon>Edaphobacter</taxon>
    </lineage>
</organism>
<keyword evidence="9" id="KW-1185">Reference proteome</keyword>
<feature type="transmembrane region" description="Helical" evidence="7">
    <location>
        <begin position="53"/>
        <end position="72"/>
    </location>
</feature>
<dbReference type="Proteomes" id="UP000269669">
    <property type="component" value="Unassembled WGS sequence"/>
</dbReference>
<evidence type="ECO:0000256" key="2">
    <source>
        <dbReference type="ARBA" id="ARBA00007977"/>
    </source>
</evidence>
<sequence length="315" mass="33153">MLEDEMVRNLFFVGIIVSASGLIGPPFALALGLVFGLTLVHPLPAESRQLSKFLLQAAVVCLGFGMNLREVVHAGRSGFVYTAISIAFALTLGVLFGKLLQVGKTQSLLISVGTAICGGSAIAAMGPVLEANEEEMAVSLGTVFVLNSVALLLFPFIGLRLHLSQTQFGLWAALAIHDTSSVVGAGAKYGATALAVGTTVKLARALWIVPLTVATAMLRKSKAKVQWPWFILYFCVAAVLASYVPRFLPQTAGLFAGLSRLGRSGLTVVLFLIGTGISRSTLRQVGIRPLLQGVGLWIAVAGVSLWAIHAGWIAL</sequence>
<comment type="similarity">
    <text evidence="2">Belongs to the UPF0324 family.</text>
</comment>
<feature type="transmembrane region" description="Helical" evidence="7">
    <location>
        <begin position="108"/>
        <end position="126"/>
    </location>
</feature>
<keyword evidence="6 7" id="KW-0472">Membrane</keyword>
<evidence type="ECO:0000256" key="7">
    <source>
        <dbReference type="SAM" id="Phobius"/>
    </source>
</evidence>
<feature type="transmembrane region" description="Helical" evidence="7">
    <location>
        <begin position="12"/>
        <end position="41"/>
    </location>
</feature>
<protein>
    <submittedName>
        <fullName evidence="8">Putative integral membrane protein (TIGR00698 family)</fullName>
    </submittedName>
</protein>
<evidence type="ECO:0000256" key="1">
    <source>
        <dbReference type="ARBA" id="ARBA00004651"/>
    </source>
</evidence>
<proteinExistence type="inferred from homology"/>
<accession>A0A3R9PS02</accession>
<dbReference type="EMBL" id="RSDW01000001">
    <property type="protein sequence ID" value="RSL16599.1"/>
    <property type="molecule type" value="Genomic_DNA"/>
</dbReference>
<dbReference type="PANTHER" id="PTHR30106">
    <property type="entry name" value="INNER MEMBRANE PROTEIN YEIH-RELATED"/>
    <property type="match status" value="1"/>
</dbReference>
<dbReference type="Pfam" id="PF03601">
    <property type="entry name" value="Cons_hypoth698"/>
    <property type="match status" value="1"/>
</dbReference>
<dbReference type="AlphaFoldDB" id="A0A3R9PS02"/>
<evidence type="ECO:0000256" key="4">
    <source>
        <dbReference type="ARBA" id="ARBA00022692"/>
    </source>
</evidence>
<dbReference type="RefSeq" id="WP_185827106.1">
    <property type="nucleotide sequence ID" value="NZ_RSDW01000001.1"/>
</dbReference>
<feature type="transmembrane region" description="Helical" evidence="7">
    <location>
        <begin position="294"/>
        <end position="314"/>
    </location>
</feature>
<evidence type="ECO:0000256" key="3">
    <source>
        <dbReference type="ARBA" id="ARBA00022475"/>
    </source>
</evidence>
<gene>
    <name evidence="8" type="ORF">EDE15_2120</name>
</gene>
<feature type="transmembrane region" description="Helical" evidence="7">
    <location>
        <begin position="227"/>
        <end position="244"/>
    </location>
</feature>
<evidence type="ECO:0000313" key="8">
    <source>
        <dbReference type="EMBL" id="RSL16599.1"/>
    </source>
</evidence>
<reference evidence="8 9" key="1">
    <citation type="submission" date="2018-12" db="EMBL/GenBank/DDBJ databases">
        <title>Sequencing of bacterial isolates from soil warming experiment in Harvard Forest, Massachusetts, USA.</title>
        <authorList>
            <person name="Deangelis K."/>
        </authorList>
    </citation>
    <scope>NUCLEOTIDE SEQUENCE [LARGE SCALE GENOMIC DNA]</scope>
    <source>
        <strain evidence="8 9">EB153</strain>
    </source>
</reference>
<keyword evidence="5 7" id="KW-1133">Transmembrane helix</keyword>